<keyword evidence="3" id="KW-1185">Reference proteome</keyword>
<gene>
    <name evidence="2" type="ORF">NP064_16135</name>
</gene>
<protein>
    <submittedName>
        <fullName evidence="2">Uncharacterized protein</fullName>
    </submittedName>
</protein>
<evidence type="ECO:0000313" key="3">
    <source>
        <dbReference type="Proteomes" id="UP001316189"/>
    </source>
</evidence>
<sequence length="66" mass="6915">MSANRERGLKLRKAMAVAVALAVFVSSFVASQSTHGVRDFITVLVIALAGIAVVGGLVHLATRNRP</sequence>
<evidence type="ECO:0000313" key="2">
    <source>
        <dbReference type="EMBL" id="UUI75267.1"/>
    </source>
</evidence>
<proteinExistence type="predicted"/>
<keyword evidence="1" id="KW-1133">Transmembrane helix</keyword>
<evidence type="ECO:0000256" key="1">
    <source>
        <dbReference type="SAM" id="Phobius"/>
    </source>
</evidence>
<reference evidence="2 3" key="1">
    <citation type="submission" date="2022-07" db="EMBL/GenBank/DDBJ databases">
        <title>Novel species in genus cellulomonas.</title>
        <authorList>
            <person name="Ye L."/>
        </authorList>
    </citation>
    <scope>NUCLEOTIDE SEQUENCE [LARGE SCALE GENOMIC DNA]</scope>
    <source>
        <strain evidence="3">zg-Y338</strain>
    </source>
</reference>
<organism evidence="2 3">
    <name type="scientific">Cellulomonas chengniuliangii</name>
    <dbReference type="NCBI Taxonomy" id="2968084"/>
    <lineage>
        <taxon>Bacteria</taxon>
        <taxon>Bacillati</taxon>
        <taxon>Actinomycetota</taxon>
        <taxon>Actinomycetes</taxon>
        <taxon>Micrococcales</taxon>
        <taxon>Cellulomonadaceae</taxon>
        <taxon>Cellulomonas</taxon>
    </lineage>
</organism>
<dbReference type="Proteomes" id="UP001316189">
    <property type="component" value="Chromosome"/>
</dbReference>
<feature type="transmembrane region" description="Helical" evidence="1">
    <location>
        <begin position="40"/>
        <end position="61"/>
    </location>
</feature>
<keyword evidence="1" id="KW-0812">Transmembrane</keyword>
<dbReference type="RefSeq" id="WP_227568654.1">
    <property type="nucleotide sequence ID" value="NZ_CP101988.1"/>
</dbReference>
<accession>A0ABY5KXP5</accession>
<keyword evidence="1" id="KW-0472">Membrane</keyword>
<dbReference type="EMBL" id="CP101988">
    <property type="protein sequence ID" value="UUI75267.1"/>
    <property type="molecule type" value="Genomic_DNA"/>
</dbReference>
<name>A0ABY5KXP5_9CELL</name>